<evidence type="ECO:0000256" key="2">
    <source>
        <dbReference type="ARBA" id="ARBA00023235"/>
    </source>
</evidence>
<dbReference type="InterPro" id="IPR015942">
    <property type="entry name" value="Asp/Glu/hydantoin_racemase"/>
</dbReference>
<dbReference type="Pfam" id="PF01177">
    <property type="entry name" value="Asp_Glu_race"/>
    <property type="match status" value="1"/>
</dbReference>
<dbReference type="GO" id="GO:0047661">
    <property type="term" value="F:amino-acid racemase activity"/>
    <property type="evidence" value="ECO:0007669"/>
    <property type="project" value="InterPro"/>
</dbReference>
<organism evidence="3 4">
    <name type="scientific">Bacillus cytotoxicus (strain DSM 22905 / CIP 110041 / 391-98 / NVH 391-98)</name>
    <dbReference type="NCBI Taxonomy" id="315749"/>
    <lineage>
        <taxon>Bacteria</taxon>
        <taxon>Bacillati</taxon>
        <taxon>Bacillota</taxon>
        <taxon>Bacilli</taxon>
        <taxon>Bacillales</taxon>
        <taxon>Bacillaceae</taxon>
        <taxon>Bacillus</taxon>
        <taxon>Bacillus cereus group</taxon>
    </lineage>
</organism>
<comment type="similarity">
    <text evidence="1">Belongs to the aspartate/glutamate racemases family.</text>
</comment>
<dbReference type="Gene3D" id="3.40.50.1860">
    <property type="match status" value="2"/>
</dbReference>
<evidence type="ECO:0000313" key="3">
    <source>
        <dbReference type="EMBL" id="ABS23638.1"/>
    </source>
</evidence>
<keyword evidence="2" id="KW-0413">Isomerase</keyword>
<protein>
    <submittedName>
        <fullName evidence="3">Aspartate racemase</fullName>
    </submittedName>
</protein>
<dbReference type="SUPFAM" id="SSF53681">
    <property type="entry name" value="Aspartate/glutamate racemase"/>
    <property type="match status" value="2"/>
</dbReference>
<dbReference type="PANTHER" id="PTHR21198:SF7">
    <property type="entry name" value="ASPARTATE-GLUTAMATE RACEMASE FAMILY"/>
    <property type="match status" value="1"/>
</dbReference>
<dbReference type="EMBL" id="CP000764">
    <property type="protein sequence ID" value="ABS23638.1"/>
    <property type="molecule type" value="Genomic_DNA"/>
</dbReference>
<name>A7GU30_BACCN</name>
<dbReference type="HOGENOM" id="CLU_055360_2_2_9"/>
<dbReference type="eggNOG" id="COG1794">
    <property type="taxonomic scope" value="Bacteria"/>
</dbReference>
<sequence>MKLGGYTEMIGILAGMGPKSTGPFIDTVVEQCQQIYGAKNDIDFPHMMIYSCPTPFYIDKPIDHEAMKQAIVTGAQRLENIGVDFIAMPCNTAHLYFNEIQNAVALPLLNIIDETLKELPNHIHKVTLLATNATVQSRIYQNEITKLGIEYIHKESWQKDTIQIISSIKKGHLHKANELWNTLSIELAETVDAAIIACTDLNVVTNSETGSLYFVDSSVCLAKAVVHQYIRNKSQLTS</sequence>
<dbReference type="STRING" id="315749.Bcer98_3426"/>
<dbReference type="KEGG" id="bcy:Bcer98_3426"/>
<accession>A7GU30</accession>
<dbReference type="InterPro" id="IPR004380">
    <property type="entry name" value="Asp_race"/>
</dbReference>
<dbReference type="Proteomes" id="UP000002300">
    <property type="component" value="Chromosome"/>
</dbReference>
<dbReference type="AlphaFoldDB" id="A7GU30"/>
<proteinExistence type="inferred from homology"/>
<dbReference type="PROSITE" id="PS00923">
    <property type="entry name" value="ASP_GLU_RACEMASE_1"/>
    <property type="match status" value="1"/>
</dbReference>
<dbReference type="NCBIfam" id="TIGR00035">
    <property type="entry name" value="asp_race"/>
    <property type="match status" value="1"/>
</dbReference>
<evidence type="ECO:0000256" key="1">
    <source>
        <dbReference type="ARBA" id="ARBA00007847"/>
    </source>
</evidence>
<dbReference type="InterPro" id="IPR018187">
    <property type="entry name" value="Asp/Glu_racemase_AS_1"/>
</dbReference>
<dbReference type="PANTHER" id="PTHR21198">
    <property type="entry name" value="GLUTAMATE RACEMASE"/>
    <property type="match status" value="1"/>
</dbReference>
<gene>
    <name evidence="3" type="ordered locus">Bcer98_3426</name>
</gene>
<keyword evidence="4" id="KW-1185">Reference proteome</keyword>
<dbReference type="InterPro" id="IPR001920">
    <property type="entry name" value="Asp/Glu_race"/>
</dbReference>
<reference evidence="3 4" key="1">
    <citation type="journal article" date="2008" name="Chem. Biol. Interact.">
        <title>Extending the Bacillus cereus group genomics to putative food-borne pathogens of different toxicity.</title>
        <authorList>
            <person name="Lapidus A."/>
            <person name="Goltsman E."/>
            <person name="Auger S."/>
            <person name="Galleron N."/>
            <person name="Segurens B."/>
            <person name="Dossat C."/>
            <person name="Land M.L."/>
            <person name="Broussolle V."/>
            <person name="Brillard J."/>
            <person name="Guinebretiere M.H."/>
            <person name="Sanchis V."/>
            <person name="Nguen-The C."/>
            <person name="Lereclus D."/>
            <person name="Richardson P."/>
            <person name="Wincker P."/>
            <person name="Weissenbach J."/>
            <person name="Ehrlich S.D."/>
            <person name="Sorokin A."/>
        </authorList>
    </citation>
    <scope>NUCLEOTIDE SEQUENCE [LARGE SCALE GENOMIC DNA]</scope>
    <source>
        <strain evidence="4">DSM 22905 / CIP 110041 / 391-98 / NVH 391-98</strain>
    </source>
</reference>
<evidence type="ECO:0000313" key="4">
    <source>
        <dbReference type="Proteomes" id="UP000002300"/>
    </source>
</evidence>